<dbReference type="InterPro" id="IPR029068">
    <property type="entry name" value="Glyas_Bleomycin-R_OHBP_Dase"/>
</dbReference>
<gene>
    <name evidence="2" type="ORF">CLV38_107100</name>
</gene>
<dbReference type="Gene3D" id="3.10.180.10">
    <property type="entry name" value="2,3-Dihydroxybiphenyl 1,2-Dioxygenase, domain 1"/>
    <property type="match status" value="2"/>
</dbReference>
<reference evidence="2 3" key="1">
    <citation type="submission" date="2018-03" db="EMBL/GenBank/DDBJ databases">
        <title>Genomic Encyclopedia of Archaeal and Bacterial Type Strains, Phase II (KMG-II): from individual species to whole genera.</title>
        <authorList>
            <person name="Goeker M."/>
        </authorList>
    </citation>
    <scope>NUCLEOTIDE SEQUENCE [LARGE SCALE GENOMIC DNA]</scope>
    <source>
        <strain evidence="2 3">DSM 13175</strain>
    </source>
</reference>
<proteinExistence type="predicted"/>
<dbReference type="AlphaFoldDB" id="A0A2T0W941"/>
<name>A0A2T0W941_9LACT</name>
<organism evidence="2 3">
    <name type="scientific">Alkalibacterium olivapovliticus</name>
    <dbReference type="NCBI Taxonomy" id="99907"/>
    <lineage>
        <taxon>Bacteria</taxon>
        <taxon>Bacillati</taxon>
        <taxon>Bacillota</taxon>
        <taxon>Bacilli</taxon>
        <taxon>Lactobacillales</taxon>
        <taxon>Carnobacteriaceae</taxon>
        <taxon>Alkalibacterium</taxon>
    </lineage>
</organism>
<comment type="caution">
    <text evidence="2">The sequence shown here is derived from an EMBL/GenBank/DDBJ whole genome shotgun (WGS) entry which is preliminary data.</text>
</comment>
<dbReference type="PROSITE" id="PS51819">
    <property type="entry name" value="VOC"/>
    <property type="match status" value="2"/>
</dbReference>
<keyword evidence="2" id="KW-0223">Dioxygenase</keyword>
<protein>
    <submittedName>
        <fullName evidence="2">Catechol 2,3-dioxygenase</fullName>
    </submittedName>
</protein>
<feature type="domain" description="VOC" evidence="1">
    <location>
        <begin position="9"/>
        <end position="125"/>
    </location>
</feature>
<accession>A0A2T0W941</accession>
<dbReference type="Pfam" id="PF00903">
    <property type="entry name" value="Glyoxalase"/>
    <property type="match status" value="2"/>
</dbReference>
<dbReference type="InterPro" id="IPR037523">
    <property type="entry name" value="VOC_core"/>
</dbReference>
<dbReference type="EMBL" id="PVTO01000007">
    <property type="protein sequence ID" value="PRY83024.1"/>
    <property type="molecule type" value="Genomic_DNA"/>
</dbReference>
<evidence type="ECO:0000259" key="1">
    <source>
        <dbReference type="PROSITE" id="PS51819"/>
    </source>
</evidence>
<dbReference type="RefSeq" id="WP_106192392.1">
    <property type="nucleotide sequence ID" value="NZ_PVTO01000007.1"/>
</dbReference>
<dbReference type="Proteomes" id="UP000238205">
    <property type="component" value="Unassembled WGS sequence"/>
</dbReference>
<evidence type="ECO:0000313" key="2">
    <source>
        <dbReference type="EMBL" id="PRY83024.1"/>
    </source>
</evidence>
<dbReference type="GO" id="GO:0051213">
    <property type="term" value="F:dioxygenase activity"/>
    <property type="evidence" value="ECO:0007669"/>
    <property type="project" value="UniProtKB-KW"/>
</dbReference>
<keyword evidence="3" id="KW-1185">Reference proteome</keyword>
<dbReference type="OrthoDB" id="9792626at2"/>
<dbReference type="SUPFAM" id="SSF54593">
    <property type="entry name" value="Glyoxalase/Bleomycin resistance protein/Dihydroxybiphenyl dioxygenase"/>
    <property type="match status" value="2"/>
</dbReference>
<dbReference type="InterPro" id="IPR004360">
    <property type="entry name" value="Glyas_Fos-R_dOase_dom"/>
</dbReference>
<keyword evidence="2" id="KW-0560">Oxidoreductase</keyword>
<dbReference type="PANTHER" id="PTHR43279:SF1">
    <property type="entry name" value="CATECHOL-2,3-DIOXYGENASE"/>
    <property type="match status" value="1"/>
</dbReference>
<evidence type="ECO:0000313" key="3">
    <source>
        <dbReference type="Proteomes" id="UP000238205"/>
    </source>
</evidence>
<dbReference type="PANTHER" id="PTHR43279">
    <property type="entry name" value="CATECHOL-2,3-DIOXYGENASE"/>
    <property type="match status" value="1"/>
</dbReference>
<feature type="domain" description="VOC" evidence="1">
    <location>
        <begin position="168"/>
        <end position="286"/>
    </location>
</feature>
<sequence>MFKIDNELTCRYAQLNVTDLKEMTAYYSDKIGLDVISENEERIELGITETKNTLLVLNKTTADRSSLKAGLFHTAFLLPTRKDLGNILFSLLNKGVSVNGASDHGYSEAIYLQDPEGNGIEIYRDKPKKEWTINADGTIPGVTEEMDAEGVLKSRDDQPSDRFPQKTIIGHMHLSVRDLNASEAFYRNVLGLSLKYQFGSQARFLAAGQYHHHIGMNTWAGTGLAERTEEDLGLSLFSLNLSSRKTLQSLTDHLTESGHPFLTEADAVTLTDPNGIHVKVEYTGNE</sequence>